<reference evidence="2" key="1">
    <citation type="submission" date="2017-06" db="EMBL/GenBank/DDBJ databases">
        <title>Genome analysis of Fimbriiglobus ruber SP5, the first member of the order Planctomycetales with confirmed chitinolytic capability.</title>
        <authorList>
            <person name="Ravin N.V."/>
            <person name="Rakitin A.L."/>
            <person name="Ivanova A.A."/>
            <person name="Beletsky A.V."/>
            <person name="Kulichevskaya I.S."/>
            <person name="Mardanov A.V."/>
            <person name="Dedysh S.N."/>
        </authorList>
    </citation>
    <scope>NUCLEOTIDE SEQUENCE [LARGE SCALE GENOMIC DNA]</scope>
    <source>
        <strain evidence="2">SP5</strain>
    </source>
</reference>
<dbReference type="Proteomes" id="UP000214646">
    <property type="component" value="Unassembled WGS sequence"/>
</dbReference>
<dbReference type="EMBL" id="NIDE01000019">
    <property type="protein sequence ID" value="OWK35036.1"/>
    <property type="molecule type" value="Genomic_DNA"/>
</dbReference>
<organism evidence="1 2">
    <name type="scientific">Fimbriiglobus ruber</name>
    <dbReference type="NCBI Taxonomy" id="1908690"/>
    <lineage>
        <taxon>Bacteria</taxon>
        <taxon>Pseudomonadati</taxon>
        <taxon>Planctomycetota</taxon>
        <taxon>Planctomycetia</taxon>
        <taxon>Gemmatales</taxon>
        <taxon>Gemmataceae</taxon>
        <taxon>Fimbriiglobus</taxon>
    </lineage>
</organism>
<dbReference type="AlphaFoldDB" id="A0A225DCJ4"/>
<name>A0A225DCJ4_9BACT</name>
<evidence type="ECO:0000313" key="1">
    <source>
        <dbReference type="EMBL" id="OWK35036.1"/>
    </source>
</evidence>
<comment type="caution">
    <text evidence="1">The sequence shown here is derived from an EMBL/GenBank/DDBJ whole genome shotgun (WGS) entry which is preliminary data.</text>
</comment>
<protein>
    <submittedName>
        <fullName evidence="1">Uncharacterized protein</fullName>
    </submittedName>
</protein>
<proteinExistence type="predicted"/>
<keyword evidence="2" id="KW-1185">Reference proteome</keyword>
<evidence type="ECO:0000313" key="2">
    <source>
        <dbReference type="Proteomes" id="UP000214646"/>
    </source>
</evidence>
<gene>
    <name evidence="1" type="ORF">FRUB_09878</name>
</gene>
<accession>A0A225DCJ4</accession>
<sequence length="41" mass="5016">MSFLGERWRARHDLFVRRFQECPRTRLVPGSHPDFDHSVIY</sequence>